<feature type="transmembrane region" description="Helical" evidence="2">
    <location>
        <begin position="20"/>
        <end position="41"/>
    </location>
</feature>
<keyword evidence="2" id="KW-0472">Membrane</keyword>
<dbReference type="EMBL" id="BAHC01000150">
    <property type="protein sequence ID" value="GAB91809.1"/>
    <property type="molecule type" value="Genomic_DNA"/>
</dbReference>
<keyword evidence="2" id="KW-0812">Transmembrane</keyword>
<feature type="compositionally biased region" description="Basic and acidic residues" evidence="1">
    <location>
        <begin position="63"/>
        <end position="75"/>
    </location>
</feature>
<evidence type="ECO:0000256" key="2">
    <source>
        <dbReference type="SAM" id="Phobius"/>
    </source>
</evidence>
<sequence length="179" mass="19667">MAIDQAIDRRNRVSLESGCTVFGTAILIGARVYAAALVRLARSAGWRNRLSDLRSPPGGVAPAKDEMGARPELRGDLGGVEDYADADELRPSSGRQARSYSSKWWRMEASSPGICAVRRFEHDLHCGSRQLARLNDASRVRRDWPQHGTLRLESIPAGLITTRPTTHGDGAKVPRPREV</sequence>
<dbReference type="Proteomes" id="UP000008363">
    <property type="component" value="Unassembled WGS sequence"/>
</dbReference>
<gene>
    <name evidence="3" type="ORF">GORHZ_150_00065</name>
</gene>
<name>K6WZ55_9ACTN</name>
<feature type="compositionally biased region" description="Basic and acidic residues" evidence="1">
    <location>
        <begin position="169"/>
        <end position="179"/>
    </location>
</feature>
<feature type="region of interest" description="Disordered" evidence="1">
    <location>
        <begin position="54"/>
        <end position="78"/>
    </location>
</feature>
<keyword evidence="2" id="KW-1133">Transmembrane helix</keyword>
<dbReference type="STRING" id="1108045.GORHZ_150_00065"/>
<proteinExistence type="predicted"/>
<evidence type="ECO:0000256" key="1">
    <source>
        <dbReference type="SAM" id="MobiDB-lite"/>
    </source>
</evidence>
<comment type="caution">
    <text evidence="3">The sequence shown here is derived from an EMBL/GenBank/DDBJ whole genome shotgun (WGS) entry which is preliminary data.</text>
</comment>
<dbReference type="AlphaFoldDB" id="K6WZ55"/>
<protein>
    <submittedName>
        <fullName evidence="3">Uncharacterized protein</fullName>
    </submittedName>
</protein>
<keyword evidence="4" id="KW-1185">Reference proteome</keyword>
<organism evidence="3 4">
    <name type="scientific">Gordonia rhizosphera NBRC 16068</name>
    <dbReference type="NCBI Taxonomy" id="1108045"/>
    <lineage>
        <taxon>Bacteria</taxon>
        <taxon>Bacillati</taxon>
        <taxon>Actinomycetota</taxon>
        <taxon>Actinomycetes</taxon>
        <taxon>Mycobacteriales</taxon>
        <taxon>Gordoniaceae</taxon>
        <taxon>Gordonia</taxon>
    </lineage>
</organism>
<feature type="region of interest" description="Disordered" evidence="1">
    <location>
        <begin position="160"/>
        <end position="179"/>
    </location>
</feature>
<accession>K6WZ55</accession>
<evidence type="ECO:0000313" key="4">
    <source>
        <dbReference type="Proteomes" id="UP000008363"/>
    </source>
</evidence>
<evidence type="ECO:0000313" key="3">
    <source>
        <dbReference type="EMBL" id="GAB91809.1"/>
    </source>
</evidence>
<reference evidence="3 4" key="1">
    <citation type="submission" date="2012-08" db="EMBL/GenBank/DDBJ databases">
        <title>Whole genome shotgun sequence of Gordonia rhizosphera NBRC 16068.</title>
        <authorList>
            <person name="Takarada H."/>
            <person name="Isaki S."/>
            <person name="Hosoyama A."/>
            <person name="Tsuchikane K."/>
            <person name="Katsumata H."/>
            <person name="Baba S."/>
            <person name="Ohji S."/>
            <person name="Yamazaki S."/>
            <person name="Fujita N."/>
        </authorList>
    </citation>
    <scope>NUCLEOTIDE SEQUENCE [LARGE SCALE GENOMIC DNA]</scope>
    <source>
        <strain evidence="3 4">NBRC 16068</strain>
    </source>
</reference>